<keyword evidence="1" id="KW-0808">Transferase</keyword>
<reference evidence="1" key="1">
    <citation type="submission" date="2022-05" db="EMBL/GenBank/DDBJ databases">
        <title>Comparative Genomics of Spacecraft Associated Microbes.</title>
        <authorList>
            <person name="Tran M.T."/>
            <person name="Wright A."/>
            <person name="Seuylemezian A."/>
            <person name="Eisen J."/>
            <person name="Coil D."/>
        </authorList>
    </citation>
    <scope>NUCLEOTIDE SEQUENCE</scope>
    <source>
        <strain evidence="1">FAIRING 10M-2.2</strain>
    </source>
</reference>
<keyword evidence="2" id="KW-1185">Reference proteome</keyword>
<dbReference type="EMBL" id="JAMBOP010000038">
    <property type="protein sequence ID" value="MCM3738273.1"/>
    <property type="molecule type" value="Genomic_DNA"/>
</dbReference>
<protein>
    <submittedName>
        <fullName evidence="1">HAMP domain-containing histidine kinase</fullName>
    </submittedName>
</protein>
<accession>A0ACC6ACA4</accession>
<proteinExistence type="predicted"/>
<evidence type="ECO:0000313" key="1">
    <source>
        <dbReference type="EMBL" id="MCM3738273.1"/>
    </source>
</evidence>
<keyword evidence="1" id="KW-0418">Kinase</keyword>
<dbReference type="Proteomes" id="UP001202289">
    <property type="component" value="Unassembled WGS sequence"/>
</dbReference>
<name>A0ACC6ACA4_9BACI</name>
<evidence type="ECO:0000313" key="2">
    <source>
        <dbReference type="Proteomes" id="UP001202289"/>
    </source>
</evidence>
<sequence length="465" mass="53781">MNKLGRKFAITISVCIICIFSFSMLITNYFLPRYYVHKVKQDLNAISKEITSMEYNDFINSVADLEKKHNLTIVYEPISSDEESFNWSLREQLAKKRMTLNKFWITKETLRDVKTGTLVNKLYDQGKLKSSFLTSFVGKDGLFIIVGVSIVHFQETAYIINTFTLYVLGFAILVLVALVWIWSRKITSPLQELTDISKNIAMLDFKKTNVRTNDEIEELANSINIMSDALKVAHEDLNRRNKNLKLFMSDITHELKTPLSLIKAYSVGIQDGLDDGTYVHTILKQTDNISALIDELLEFSRIEREELHKESFDLQALFQHCLVKHEIEIRLKEIDFVIQQVDKPLWITADRSKIEKVLNNLLSNAIKYTQNKKGDIRFEEKEDLVLFIVENGTNMKEAEIENIWEPFYVIESSRSKDKSGTGLGLTIVQSILNRHQFDYGVSLYEDIIQFYICFPKSVSSDRKSS</sequence>
<organism evidence="1 2">
    <name type="scientific">Bacillus cytotoxicus</name>
    <dbReference type="NCBI Taxonomy" id="580165"/>
    <lineage>
        <taxon>Bacteria</taxon>
        <taxon>Bacillati</taxon>
        <taxon>Bacillota</taxon>
        <taxon>Bacilli</taxon>
        <taxon>Bacillales</taxon>
        <taxon>Bacillaceae</taxon>
        <taxon>Bacillus</taxon>
        <taxon>Bacillus cereus group</taxon>
    </lineage>
</organism>
<gene>
    <name evidence="1" type="ORF">M3215_21410</name>
</gene>
<comment type="caution">
    <text evidence="1">The sequence shown here is derived from an EMBL/GenBank/DDBJ whole genome shotgun (WGS) entry which is preliminary data.</text>
</comment>